<keyword evidence="3" id="KW-1185">Reference proteome</keyword>
<comment type="caution">
    <text evidence="2">The sequence shown here is derived from an EMBL/GenBank/DDBJ whole genome shotgun (WGS) entry which is preliminary data.</text>
</comment>
<evidence type="ECO:0000256" key="1">
    <source>
        <dbReference type="SAM" id="MobiDB-lite"/>
    </source>
</evidence>
<proteinExistence type="predicted"/>
<feature type="compositionally biased region" description="Polar residues" evidence="1">
    <location>
        <begin position="77"/>
        <end position="95"/>
    </location>
</feature>
<dbReference type="AlphaFoldDB" id="A0AAW0HCX8"/>
<feature type="non-terminal residue" evidence="2">
    <location>
        <position position="1"/>
    </location>
</feature>
<evidence type="ECO:0000313" key="2">
    <source>
        <dbReference type="EMBL" id="KAK7800231.1"/>
    </source>
</evidence>
<dbReference type="EMBL" id="JBBHLL010000563">
    <property type="protein sequence ID" value="KAK7800231.1"/>
    <property type="molecule type" value="Genomic_DNA"/>
</dbReference>
<protein>
    <submittedName>
        <fullName evidence="2">Uncharacterized protein</fullName>
    </submittedName>
</protein>
<organism evidence="2 3">
    <name type="scientific">Myodes glareolus</name>
    <name type="common">Bank vole</name>
    <name type="synonym">Clethrionomys glareolus</name>
    <dbReference type="NCBI Taxonomy" id="447135"/>
    <lineage>
        <taxon>Eukaryota</taxon>
        <taxon>Metazoa</taxon>
        <taxon>Chordata</taxon>
        <taxon>Craniata</taxon>
        <taxon>Vertebrata</taxon>
        <taxon>Euteleostomi</taxon>
        <taxon>Mammalia</taxon>
        <taxon>Eutheria</taxon>
        <taxon>Euarchontoglires</taxon>
        <taxon>Glires</taxon>
        <taxon>Rodentia</taxon>
        <taxon>Myomorpha</taxon>
        <taxon>Muroidea</taxon>
        <taxon>Cricetidae</taxon>
        <taxon>Arvicolinae</taxon>
        <taxon>Myodes</taxon>
    </lineage>
</organism>
<dbReference type="Proteomes" id="UP001488838">
    <property type="component" value="Unassembled WGS sequence"/>
</dbReference>
<feature type="compositionally biased region" description="Basic and acidic residues" evidence="1">
    <location>
        <begin position="40"/>
        <end position="53"/>
    </location>
</feature>
<reference evidence="2 3" key="1">
    <citation type="journal article" date="2023" name="bioRxiv">
        <title>Conserved and derived expression patterns and positive selection on dental genes reveal complex evolutionary context of ever-growing rodent molars.</title>
        <authorList>
            <person name="Calamari Z.T."/>
            <person name="Song A."/>
            <person name="Cohen E."/>
            <person name="Akter M."/>
            <person name="Roy R.D."/>
            <person name="Hallikas O."/>
            <person name="Christensen M.M."/>
            <person name="Li P."/>
            <person name="Marangoni P."/>
            <person name="Jernvall J."/>
            <person name="Klein O.D."/>
        </authorList>
    </citation>
    <scope>NUCLEOTIDE SEQUENCE [LARGE SCALE GENOMIC DNA]</scope>
    <source>
        <strain evidence="2">V071</strain>
    </source>
</reference>
<name>A0AAW0HCX8_MYOGA</name>
<feature type="region of interest" description="Disordered" evidence="1">
    <location>
        <begin position="39"/>
        <end position="95"/>
    </location>
</feature>
<sequence>CFSSLSPLSSPLKIVLNLEVASITIQEAETGGIRAHAHTYTREKSFKKGERKGMGKGHSSVGRECLPSMHEACLGSMPSTSGPRLQSQETGRAGF</sequence>
<gene>
    <name evidence="2" type="ORF">U0070_010064</name>
</gene>
<accession>A0AAW0HCX8</accession>
<evidence type="ECO:0000313" key="3">
    <source>
        <dbReference type="Proteomes" id="UP001488838"/>
    </source>
</evidence>